<keyword evidence="3" id="KW-1185">Reference proteome</keyword>
<dbReference type="RefSeq" id="WP_098193914.1">
    <property type="nucleotide sequence ID" value="NZ_CP023777.1"/>
</dbReference>
<evidence type="ECO:0000256" key="1">
    <source>
        <dbReference type="SAM" id="SignalP"/>
    </source>
</evidence>
<dbReference type="KEGG" id="cbae:COR50_10355"/>
<dbReference type="EMBL" id="CP023777">
    <property type="protein sequence ID" value="ATL47537.1"/>
    <property type="molecule type" value="Genomic_DNA"/>
</dbReference>
<evidence type="ECO:0008006" key="4">
    <source>
        <dbReference type="Google" id="ProtNLM"/>
    </source>
</evidence>
<accession>A0A291QUC8</accession>
<protein>
    <recommendedName>
        <fullName evidence="4">DUF1579 domain-containing protein</fullName>
    </recommendedName>
</protein>
<name>A0A291QUC8_9BACT</name>
<evidence type="ECO:0000313" key="3">
    <source>
        <dbReference type="Proteomes" id="UP000220133"/>
    </source>
</evidence>
<reference evidence="2 3" key="1">
    <citation type="submission" date="2017-10" db="EMBL/GenBank/DDBJ databases">
        <title>Paenichitinophaga pekingensis gen. nov., sp. nov., isolated from activated sludge.</title>
        <authorList>
            <person name="Jin D."/>
            <person name="Kong X."/>
            <person name="Deng Y."/>
            <person name="Bai Z."/>
        </authorList>
    </citation>
    <scope>NUCLEOTIDE SEQUENCE [LARGE SCALE GENOMIC DNA]</scope>
    <source>
        <strain evidence="2 3">13</strain>
    </source>
</reference>
<feature type="signal peptide" evidence="1">
    <location>
        <begin position="1"/>
        <end position="20"/>
    </location>
</feature>
<dbReference type="Pfam" id="PF07617">
    <property type="entry name" value="DUF1579"/>
    <property type="match status" value="1"/>
</dbReference>
<keyword evidence="1" id="KW-0732">Signal</keyword>
<evidence type="ECO:0000313" key="2">
    <source>
        <dbReference type="EMBL" id="ATL47537.1"/>
    </source>
</evidence>
<organism evidence="2 3">
    <name type="scientific">Chitinophaga caeni</name>
    <dbReference type="NCBI Taxonomy" id="2029983"/>
    <lineage>
        <taxon>Bacteria</taxon>
        <taxon>Pseudomonadati</taxon>
        <taxon>Bacteroidota</taxon>
        <taxon>Chitinophagia</taxon>
        <taxon>Chitinophagales</taxon>
        <taxon>Chitinophagaceae</taxon>
        <taxon>Chitinophaga</taxon>
    </lineage>
</organism>
<feature type="chain" id="PRO_5012064314" description="DUF1579 domain-containing protein" evidence="1">
    <location>
        <begin position="21"/>
        <end position="191"/>
    </location>
</feature>
<dbReference type="AlphaFoldDB" id="A0A291QUC8"/>
<dbReference type="OrthoDB" id="277821at2"/>
<dbReference type="Proteomes" id="UP000220133">
    <property type="component" value="Chromosome"/>
</dbReference>
<gene>
    <name evidence="2" type="ORF">COR50_10355</name>
</gene>
<proteinExistence type="predicted"/>
<dbReference type="InterPro" id="IPR011473">
    <property type="entry name" value="DUF1579"/>
</dbReference>
<sequence length="191" mass="21822">MKKSLLLFIGCIFAAFSLHAQDDPDAMQKAWMEYMTPGEFHKKLANLDGEWSAKITAWQAPGADPTVSEGSCTNKMILGGRYQECKYTGQFMDMPFEGKSWIGYDNGRKMFVSSWIDNMGTGMMYMDGKWLPDQNGVEFKGSMTDPGNGQEYQLKEIMKITDDDHYSFEMYRVVNGQEFKEMEIQLSRMPG</sequence>